<gene>
    <name evidence="1" type="ORF">KDL28_03055</name>
</gene>
<protein>
    <recommendedName>
        <fullName evidence="3">ANTAR domain-containing protein</fullName>
    </recommendedName>
</protein>
<organism evidence="1 2">
    <name type="scientific">Pseudonocardia humida</name>
    <dbReference type="NCBI Taxonomy" id="2800819"/>
    <lineage>
        <taxon>Bacteria</taxon>
        <taxon>Bacillati</taxon>
        <taxon>Actinomycetota</taxon>
        <taxon>Actinomycetes</taxon>
        <taxon>Pseudonocardiales</taxon>
        <taxon>Pseudonocardiaceae</taxon>
        <taxon>Pseudonocardia</taxon>
    </lineage>
</organism>
<dbReference type="EMBL" id="JAGSOV010000009">
    <property type="protein sequence ID" value="MCO1654028.1"/>
    <property type="molecule type" value="Genomic_DNA"/>
</dbReference>
<sequence>MTAPTAPTAAYVSIHDQRRRLVADALLRHSELTEDAALTLAGHALDALDHIPEKLR</sequence>
<evidence type="ECO:0000313" key="2">
    <source>
        <dbReference type="Proteomes" id="UP001165283"/>
    </source>
</evidence>
<reference evidence="1" key="1">
    <citation type="submission" date="2021-04" db="EMBL/GenBank/DDBJ databases">
        <title>Pseudonocardia sp. nov., isolated from sandy soil of mangrove forest.</title>
        <authorList>
            <person name="Zan Z."/>
            <person name="Huang R."/>
            <person name="Liu W."/>
        </authorList>
    </citation>
    <scope>NUCLEOTIDE SEQUENCE</scope>
    <source>
        <strain evidence="1">S2-4</strain>
    </source>
</reference>
<evidence type="ECO:0008006" key="3">
    <source>
        <dbReference type="Google" id="ProtNLM"/>
    </source>
</evidence>
<proteinExistence type="predicted"/>
<accession>A0ABT0ZTI1</accession>
<dbReference type="Proteomes" id="UP001165283">
    <property type="component" value="Unassembled WGS sequence"/>
</dbReference>
<dbReference type="InterPro" id="IPR046274">
    <property type="entry name" value="DUF6307"/>
</dbReference>
<evidence type="ECO:0000313" key="1">
    <source>
        <dbReference type="EMBL" id="MCO1654028.1"/>
    </source>
</evidence>
<name>A0ABT0ZTI1_9PSEU</name>
<keyword evidence="2" id="KW-1185">Reference proteome</keyword>
<dbReference type="RefSeq" id="WP_252435638.1">
    <property type="nucleotide sequence ID" value="NZ_JAGSOV010000009.1"/>
</dbReference>
<dbReference type="Pfam" id="PF19826">
    <property type="entry name" value="DUF6307"/>
    <property type="match status" value="1"/>
</dbReference>
<comment type="caution">
    <text evidence="1">The sequence shown here is derived from an EMBL/GenBank/DDBJ whole genome shotgun (WGS) entry which is preliminary data.</text>
</comment>